<keyword evidence="1" id="KW-0547">Nucleotide-binding</keyword>
<feature type="domain" description="Protein kinase" evidence="2">
    <location>
        <begin position="23"/>
        <end position="114"/>
    </location>
</feature>
<dbReference type="Proteomes" id="UP000324800">
    <property type="component" value="Unassembled WGS sequence"/>
</dbReference>
<dbReference type="InterPro" id="IPR000719">
    <property type="entry name" value="Prot_kinase_dom"/>
</dbReference>
<evidence type="ECO:0000259" key="2">
    <source>
        <dbReference type="PROSITE" id="PS50011"/>
    </source>
</evidence>
<dbReference type="GO" id="GO:0005524">
    <property type="term" value="F:ATP binding"/>
    <property type="evidence" value="ECO:0007669"/>
    <property type="project" value="UniProtKB-UniRule"/>
</dbReference>
<gene>
    <name evidence="3" type="ORF">EZS28_012447</name>
</gene>
<dbReference type="SUPFAM" id="SSF56112">
    <property type="entry name" value="Protein kinase-like (PK-like)"/>
    <property type="match status" value="1"/>
</dbReference>
<sequence>MNTTDQQSPKFQLQQGDVVKGRYILGPQIGAGAFGLIFAGKTIGGELPTVALKFEQINAPQPQLTNEMIVMNSMEGNKHFTKFYHHGSHKNYKFIAMSLLGPSLIDLVNSCPPY</sequence>
<comment type="caution">
    <text evidence="3">The sequence shown here is derived from an EMBL/GenBank/DDBJ whole genome shotgun (WGS) entry which is preliminary data.</text>
</comment>
<keyword evidence="1" id="KW-0067">ATP-binding</keyword>
<proteinExistence type="predicted"/>
<reference evidence="3 4" key="1">
    <citation type="submission" date="2019-03" db="EMBL/GenBank/DDBJ databases">
        <title>Single cell metagenomics reveals metabolic interactions within the superorganism composed of flagellate Streblomastix strix and complex community of Bacteroidetes bacteria on its surface.</title>
        <authorList>
            <person name="Treitli S.C."/>
            <person name="Kolisko M."/>
            <person name="Husnik F."/>
            <person name="Keeling P."/>
            <person name="Hampl V."/>
        </authorList>
    </citation>
    <scope>NUCLEOTIDE SEQUENCE [LARGE SCALE GENOMIC DNA]</scope>
    <source>
        <strain evidence="3">ST1C</strain>
    </source>
</reference>
<dbReference type="GO" id="GO:0004672">
    <property type="term" value="F:protein kinase activity"/>
    <property type="evidence" value="ECO:0007669"/>
    <property type="project" value="InterPro"/>
</dbReference>
<dbReference type="InterPro" id="IPR017441">
    <property type="entry name" value="Protein_kinase_ATP_BS"/>
</dbReference>
<dbReference type="EMBL" id="SNRW01002684">
    <property type="protein sequence ID" value="KAA6392026.1"/>
    <property type="molecule type" value="Genomic_DNA"/>
</dbReference>
<organism evidence="3 4">
    <name type="scientific">Streblomastix strix</name>
    <dbReference type="NCBI Taxonomy" id="222440"/>
    <lineage>
        <taxon>Eukaryota</taxon>
        <taxon>Metamonada</taxon>
        <taxon>Preaxostyla</taxon>
        <taxon>Oxymonadida</taxon>
        <taxon>Streblomastigidae</taxon>
        <taxon>Streblomastix</taxon>
    </lineage>
</organism>
<dbReference type="PROSITE" id="PS00107">
    <property type="entry name" value="PROTEIN_KINASE_ATP"/>
    <property type="match status" value="1"/>
</dbReference>
<dbReference type="Gene3D" id="3.30.200.20">
    <property type="entry name" value="Phosphorylase Kinase, domain 1"/>
    <property type="match status" value="1"/>
</dbReference>
<name>A0A5J4WBI9_9EUKA</name>
<dbReference type="AlphaFoldDB" id="A0A5J4WBI9"/>
<evidence type="ECO:0000313" key="4">
    <source>
        <dbReference type="Proteomes" id="UP000324800"/>
    </source>
</evidence>
<protein>
    <recommendedName>
        <fullName evidence="2">Protein kinase domain-containing protein</fullName>
    </recommendedName>
</protein>
<dbReference type="OrthoDB" id="5979581at2759"/>
<evidence type="ECO:0000313" key="3">
    <source>
        <dbReference type="EMBL" id="KAA6392026.1"/>
    </source>
</evidence>
<feature type="binding site" evidence="1">
    <location>
        <position position="53"/>
    </location>
    <ligand>
        <name>ATP</name>
        <dbReference type="ChEBI" id="CHEBI:30616"/>
    </ligand>
</feature>
<dbReference type="PROSITE" id="PS50011">
    <property type="entry name" value="PROTEIN_KINASE_DOM"/>
    <property type="match status" value="1"/>
</dbReference>
<accession>A0A5J4WBI9</accession>
<evidence type="ECO:0000256" key="1">
    <source>
        <dbReference type="PROSITE-ProRule" id="PRU10141"/>
    </source>
</evidence>
<dbReference type="InterPro" id="IPR011009">
    <property type="entry name" value="Kinase-like_dom_sf"/>
</dbReference>